<dbReference type="Proteomes" id="UP000626109">
    <property type="component" value="Unassembled WGS sequence"/>
</dbReference>
<accession>A0A813JS12</accession>
<organism evidence="1 2">
    <name type="scientific">Polarella glacialis</name>
    <name type="common">Dinoflagellate</name>
    <dbReference type="NCBI Taxonomy" id="89957"/>
    <lineage>
        <taxon>Eukaryota</taxon>
        <taxon>Sar</taxon>
        <taxon>Alveolata</taxon>
        <taxon>Dinophyceae</taxon>
        <taxon>Suessiales</taxon>
        <taxon>Suessiaceae</taxon>
        <taxon>Polarella</taxon>
    </lineage>
</organism>
<evidence type="ECO:0000313" key="2">
    <source>
        <dbReference type="Proteomes" id="UP000626109"/>
    </source>
</evidence>
<gene>
    <name evidence="1" type="ORF">PGLA2088_LOCUS23379</name>
</gene>
<dbReference type="AlphaFoldDB" id="A0A813JS12"/>
<comment type="caution">
    <text evidence="1">The sequence shown here is derived from an EMBL/GenBank/DDBJ whole genome shotgun (WGS) entry which is preliminary data.</text>
</comment>
<dbReference type="EMBL" id="CAJNNW010026178">
    <property type="protein sequence ID" value="CAE8683269.1"/>
    <property type="molecule type" value="Genomic_DNA"/>
</dbReference>
<protein>
    <submittedName>
        <fullName evidence="1">Uncharacterized protein</fullName>
    </submittedName>
</protein>
<sequence>MSKSLLWQRTAHSRLEDGVGKMDDFVQEQVVENPIAAHDDDIPLIGRYAMDCTSTFYHFHCDRICEVRVNATIYSCQLQGRLRMPVNPLHFRVENDLERVAALCLHTAKHQHLAVADGDGCNHRMALSVDHGTVVEHSEDYRCGAQVFCCLESLSQQWYGALVGVLLGQLLVGDQLAHAQALAMPKQLAWKQGRVDSILLDLRDTIRHSEYHG</sequence>
<proteinExistence type="predicted"/>
<evidence type="ECO:0000313" key="1">
    <source>
        <dbReference type="EMBL" id="CAE8683269.1"/>
    </source>
</evidence>
<reference evidence="1" key="1">
    <citation type="submission" date="2021-02" db="EMBL/GenBank/DDBJ databases">
        <authorList>
            <person name="Dougan E. K."/>
            <person name="Rhodes N."/>
            <person name="Thang M."/>
            <person name="Chan C."/>
        </authorList>
    </citation>
    <scope>NUCLEOTIDE SEQUENCE</scope>
</reference>
<name>A0A813JS12_POLGL</name>